<feature type="region of interest" description="Disordered" evidence="1">
    <location>
        <begin position="107"/>
        <end position="179"/>
    </location>
</feature>
<reference evidence="2" key="1">
    <citation type="submission" date="2020-06" db="EMBL/GenBank/DDBJ databases">
        <authorList>
            <person name="Li T."/>
            <person name="Hu X."/>
            <person name="Zhang T."/>
            <person name="Song X."/>
            <person name="Zhang H."/>
            <person name="Dai N."/>
            <person name="Sheng W."/>
            <person name="Hou X."/>
            <person name="Wei L."/>
        </authorList>
    </citation>
    <scope>NUCLEOTIDE SEQUENCE</scope>
    <source>
        <strain evidence="2">G02</strain>
        <tissue evidence="2">Leaf</tissue>
    </source>
</reference>
<feature type="compositionally biased region" description="Basic and acidic residues" evidence="1">
    <location>
        <begin position="168"/>
        <end position="179"/>
    </location>
</feature>
<sequence length="179" mass="19623">MEKELRRLSKASADHEKALRRAVEKAVADYPNSEEGRNFLEAYWANKIAEYKKSDDFQKEVAQVAFPFMGYGFNCLRQCSKPLCQSFCPREGRSSSKLSLLGEVEAEVRRTPLPPQQQLISQRGGVPGEGKQEAKKDNAPTDPPESPSNDPPASAAVPEGTPSSSGPKDPEDPTCGEKI</sequence>
<feature type="compositionally biased region" description="Basic and acidic residues" evidence="1">
    <location>
        <begin position="130"/>
        <end position="139"/>
    </location>
</feature>
<accession>A0AAW2PKH6</accession>
<dbReference type="EMBL" id="JACGWJ010000017">
    <property type="protein sequence ID" value="KAL0355720.1"/>
    <property type="molecule type" value="Genomic_DNA"/>
</dbReference>
<dbReference type="AlphaFoldDB" id="A0AAW2PKH6"/>
<evidence type="ECO:0000256" key="1">
    <source>
        <dbReference type="SAM" id="MobiDB-lite"/>
    </source>
</evidence>
<gene>
    <name evidence="2" type="ORF">Sradi_4018900</name>
</gene>
<feature type="compositionally biased region" description="Pro residues" evidence="1">
    <location>
        <begin position="141"/>
        <end position="150"/>
    </location>
</feature>
<evidence type="ECO:0000313" key="2">
    <source>
        <dbReference type="EMBL" id="KAL0355720.1"/>
    </source>
</evidence>
<name>A0AAW2PKH6_SESRA</name>
<organism evidence="2">
    <name type="scientific">Sesamum radiatum</name>
    <name type="common">Black benniseed</name>
    <dbReference type="NCBI Taxonomy" id="300843"/>
    <lineage>
        <taxon>Eukaryota</taxon>
        <taxon>Viridiplantae</taxon>
        <taxon>Streptophyta</taxon>
        <taxon>Embryophyta</taxon>
        <taxon>Tracheophyta</taxon>
        <taxon>Spermatophyta</taxon>
        <taxon>Magnoliopsida</taxon>
        <taxon>eudicotyledons</taxon>
        <taxon>Gunneridae</taxon>
        <taxon>Pentapetalae</taxon>
        <taxon>asterids</taxon>
        <taxon>lamiids</taxon>
        <taxon>Lamiales</taxon>
        <taxon>Pedaliaceae</taxon>
        <taxon>Sesamum</taxon>
    </lineage>
</organism>
<protein>
    <submittedName>
        <fullName evidence="2">Uncharacterized protein</fullName>
    </submittedName>
</protein>
<reference evidence="2" key="2">
    <citation type="journal article" date="2024" name="Plant">
        <title>Genomic evolution and insights into agronomic trait innovations of Sesamum species.</title>
        <authorList>
            <person name="Miao H."/>
            <person name="Wang L."/>
            <person name="Qu L."/>
            <person name="Liu H."/>
            <person name="Sun Y."/>
            <person name="Le M."/>
            <person name="Wang Q."/>
            <person name="Wei S."/>
            <person name="Zheng Y."/>
            <person name="Lin W."/>
            <person name="Duan Y."/>
            <person name="Cao H."/>
            <person name="Xiong S."/>
            <person name="Wang X."/>
            <person name="Wei L."/>
            <person name="Li C."/>
            <person name="Ma Q."/>
            <person name="Ju M."/>
            <person name="Zhao R."/>
            <person name="Li G."/>
            <person name="Mu C."/>
            <person name="Tian Q."/>
            <person name="Mei H."/>
            <person name="Zhang T."/>
            <person name="Gao T."/>
            <person name="Zhang H."/>
        </authorList>
    </citation>
    <scope>NUCLEOTIDE SEQUENCE</scope>
    <source>
        <strain evidence="2">G02</strain>
    </source>
</reference>
<proteinExistence type="predicted"/>
<comment type="caution">
    <text evidence="2">The sequence shown here is derived from an EMBL/GenBank/DDBJ whole genome shotgun (WGS) entry which is preliminary data.</text>
</comment>